<reference evidence="2 3" key="1">
    <citation type="submission" date="2016-08" db="EMBL/GenBank/DDBJ databases">
        <title>A Parts List for Fungal Cellulosomes Revealed by Comparative Genomics.</title>
        <authorList>
            <consortium name="DOE Joint Genome Institute"/>
            <person name="Haitjema C.H."/>
            <person name="Gilmore S.P."/>
            <person name="Henske J.K."/>
            <person name="Solomon K.V."/>
            <person name="De Groot R."/>
            <person name="Kuo A."/>
            <person name="Mondo S.J."/>
            <person name="Salamov A.A."/>
            <person name="Labutti K."/>
            <person name="Zhao Z."/>
            <person name="Chiniquy J."/>
            <person name="Barry K."/>
            <person name="Brewer H.M."/>
            <person name="Purvine S.O."/>
            <person name="Wright A.T."/>
            <person name="Boxma B."/>
            <person name="Van Alen T."/>
            <person name="Hackstein J.H."/>
            <person name="Baker S.E."/>
            <person name="Grigoriev I.V."/>
            <person name="O'Malley M.A."/>
        </authorList>
    </citation>
    <scope>NUCLEOTIDE SEQUENCE [LARGE SCALE GENOMIC DNA]</scope>
    <source>
        <strain evidence="2 3">S4</strain>
    </source>
</reference>
<evidence type="ECO:0000256" key="1">
    <source>
        <dbReference type="SAM" id="SignalP"/>
    </source>
</evidence>
<keyword evidence="1" id="KW-0732">Signal</keyword>
<keyword evidence="3" id="KW-1185">Reference proteome</keyword>
<reference evidence="2 3" key="2">
    <citation type="submission" date="2016-08" db="EMBL/GenBank/DDBJ databases">
        <title>Pervasive Adenine N6-methylation of Active Genes in Fungi.</title>
        <authorList>
            <consortium name="DOE Joint Genome Institute"/>
            <person name="Mondo S.J."/>
            <person name="Dannebaum R.O."/>
            <person name="Kuo R.C."/>
            <person name="Labutti K."/>
            <person name="Haridas S."/>
            <person name="Kuo A."/>
            <person name="Salamov A."/>
            <person name="Ahrendt S.R."/>
            <person name="Lipzen A."/>
            <person name="Sullivan W."/>
            <person name="Andreopoulos W.B."/>
            <person name="Clum A."/>
            <person name="Lindquist E."/>
            <person name="Daum C."/>
            <person name="Ramamoorthy G.K."/>
            <person name="Gryganskyi A."/>
            <person name="Culley D."/>
            <person name="Magnuson J.K."/>
            <person name="James T.Y."/>
            <person name="O'Malley M.A."/>
            <person name="Stajich J.E."/>
            <person name="Spatafora J.W."/>
            <person name="Visel A."/>
            <person name="Grigoriev I.V."/>
        </authorList>
    </citation>
    <scope>NUCLEOTIDE SEQUENCE [LARGE SCALE GENOMIC DNA]</scope>
    <source>
        <strain evidence="2 3">S4</strain>
    </source>
</reference>
<evidence type="ECO:0000313" key="2">
    <source>
        <dbReference type="EMBL" id="ORX75431.1"/>
    </source>
</evidence>
<gene>
    <name evidence="2" type="ORF">BCR32DRAFT_329816</name>
</gene>
<proteinExistence type="predicted"/>
<dbReference type="OrthoDB" id="2152999at2759"/>
<organism evidence="2 3">
    <name type="scientific">Anaeromyces robustus</name>
    <dbReference type="NCBI Taxonomy" id="1754192"/>
    <lineage>
        <taxon>Eukaryota</taxon>
        <taxon>Fungi</taxon>
        <taxon>Fungi incertae sedis</taxon>
        <taxon>Chytridiomycota</taxon>
        <taxon>Chytridiomycota incertae sedis</taxon>
        <taxon>Neocallimastigomycetes</taxon>
        <taxon>Neocallimastigales</taxon>
        <taxon>Neocallimastigaceae</taxon>
        <taxon>Anaeromyces</taxon>
    </lineage>
</organism>
<protein>
    <submittedName>
        <fullName evidence="2">Uncharacterized protein</fullName>
    </submittedName>
</protein>
<name>A0A1Y1WPG3_9FUNG</name>
<feature type="chain" id="PRO_5012847318" evidence="1">
    <location>
        <begin position="21"/>
        <end position="187"/>
    </location>
</feature>
<evidence type="ECO:0000313" key="3">
    <source>
        <dbReference type="Proteomes" id="UP000193944"/>
    </source>
</evidence>
<feature type="signal peptide" evidence="1">
    <location>
        <begin position="1"/>
        <end position="20"/>
    </location>
</feature>
<dbReference type="Proteomes" id="UP000193944">
    <property type="component" value="Unassembled WGS sequence"/>
</dbReference>
<dbReference type="AlphaFoldDB" id="A0A1Y1WPG3"/>
<dbReference type="EMBL" id="MCFG01000357">
    <property type="protein sequence ID" value="ORX75431.1"/>
    <property type="molecule type" value="Genomic_DNA"/>
</dbReference>
<comment type="caution">
    <text evidence="2">The sequence shown here is derived from an EMBL/GenBank/DDBJ whole genome shotgun (WGS) entry which is preliminary data.</text>
</comment>
<accession>A0A1Y1WPG3</accession>
<sequence length="187" mass="22006">MKFQFILFIILGMLIITTASYKLNLENEQQRMNSNEYENSDDNSYDYDLINIINSYYSNLSSNDKSICSHNLSEYMKNIKKYQESFSDTLGFTLETIIYSYCMVDEDGNLCPLSRKFNNDNDFELIPDIETYKINCISEKCRQDSIKLNKSHRESLGEYLTYIENEEFDEVENFLNSKECLGKTITK</sequence>